<dbReference type="GO" id="GO:0008270">
    <property type="term" value="F:zinc ion binding"/>
    <property type="evidence" value="ECO:0007669"/>
    <property type="project" value="UniProtKB-KW"/>
</dbReference>
<feature type="region of interest" description="Disordered" evidence="8">
    <location>
        <begin position="446"/>
        <end position="474"/>
    </location>
</feature>
<dbReference type="GeneID" id="115815981"/>
<evidence type="ECO:0000256" key="7">
    <source>
        <dbReference type="SAM" id="Coils"/>
    </source>
</evidence>
<keyword evidence="10" id="KW-1185">Reference proteome</keyword>
<evidence type="ECO:0000313" key="11">
    <source>
        <dbReference type="RefSeq" id="XP_030634812.1"/>
    </source>
</evidence>
<dbReference type="OrthoDB" id="757982at2759"/>
<keyword evidence="3" id="KW-0863">Zinc-finger</keyword>
<protein>
    <submittedName>
        <fullName evidence="11">MORC family CW-type zinc finger protein 3-like</fullName>
    </submittedName>
</protein>
<keyword evidence="2" id="KW-0479">Metal-binding</keyword>
<dbReference type="Pfam" id="PF17942">
    <property type="entry name" value="Morc6_S5"/>
    <property type="match status" value="1"/>
</dbReference>
<comment type="subcellular location">
    <subcellularLocation>
        <location evidence="1">Nucleus</location>
    </subcellularLocation>
</comment>
<feature type="domain" description="CW-type" evidence="9">
    <location>
        <begin position="394"/>
        <end position="446"/>
    </location>
</feature>
<feature type="compositionally biased region" description="Polar residues" evidence="8">
    <location>
        <begin position="502"/>
        <end position="516"/>
    </location>
</feature>
<dbReference type="InterPro" id="IPR045261">
    <property type="entry name" value="MORC_ATPase"/>
</dbReference>
<evidence type="ECO:0000256" key="2">
    <source>
        <dbReference type="ARBA" id="ARBA00022723"/>
    </source>
</evidence>
<organism evidence="10 11">
    <name type="scientific">Chanos chanos</name>
    <name type="common">Milkfish</name>
    <name type="synonym">Mugil chanos</name>
    <dbReference type="NCBI Taxonomy" id="29144"/>
    <lineage>
        <taxon>Eukaryota</taxon>
        <taxon>Metazoa</taxon>
        <taxon>Chordata</taxon>
        <taxon>Craniata</taxon>
        <taxon>Vertebrata</taxon>
        <taxon>Euteleostomi</taxon>
        <taxon>Actinopterygii</taxon>
        <taxon>Neopterygii</taxon>
        <taxon>Teleostei</taxon>
        <taxon>Ostariophysi</taxon>
        <taxon>Gonorynchiformes</taxon>
        <taxon>Chanidae</taxon>
        <taxon>Chanos</taxon>
    </lineage>
</organism>
<proteinExistence type="predicted"/>
<evidence type="ECO:0000259" key="9">
    <source>
        <dbReference type="PROSITE" id="PS51050"/>
    </source>
</evidence>
<evidence type="ECO:0000256" key="6">
    <source>
        <dbReference type="ARBA" id="ARBA00023242"/>
    </source>
</evidence>
<dbReference type="InterPro" id="IPR041006">
    <property type="entry name" value="Morc_S5"/>
</dbReference>
<evidence type="ECO:0000256" key="3">
    <source>
        <dbReference type="ARBA" id="ARBA00022771"/>
    </source>
</evidence>
<keyword evidence="5 7" id="KW-0175">Coiled coil</keyword>
<accession>A0A6J2VRX3</accession>
<dbReference type="PANTHER" id="PTHR23336">
    <property type="entry name" value="ZINC FINGER CW-TYPE COILED-COIL DOMAIN PROTEIN 3"/>
    <property type="match status" value="1"/>
</dbReference>
<dbReference type="GO" id="GO:0016605">
    <property type="term" value="C:PML body"/>
    <property type="evidence" value="ECO:0007669"/>
    <property type="project" value="TreeGrafter"/>
</dbReference>
<dbReference type="Pfam" id="PF13589">
    <property type="entry name" value="HATPase_c_3"/>
    <property type="match status" value="1"/>
</dbReference>
<dbReference type="InParanoid" id="A0A6J2VRX3"/>
<keyword evidence="6" id="KW-0539">Nucleus</keyword>
<dbReference type="Pfam" id="PF07496">
    <property type="entry name" value="zf-CW"/>
    <property type="match status" value="1"/>
</dbReference>
<dbReference type="Proteomes" id="UP000504632">
    <property type="component" value="Chromosome 7"/>
</dbReference>
<evidence type="ECO:0000313" key="10">
    <source>
        <dbReference type="Proteomes" id="UP000504632"/>
    </source>
</evidence>
<dbReference type="RefSeq" id="XP_030634812.1">
    <property type="nucleotide sequence ID" value="XM_030778952.1"/>
</dbReference>
<feature type="coiled-coil region" evidence="7">
    <location>
        <begin position="688"/>
        <end position="746"/>
    </location>
</feature>
<evidence type="ECO:0000256" key="4">
    <source>
        <dbReference type="ARBA" id="ARBA00022833"/>
    </source>
</evidence>
<dbReference type="PANTHER" id="PTHR23336:SF17">
    <property type="entry name" value="MORC FAMILY CW-TYPE ZINC FINGER PROTEIN 3"/>
    <property type="match status" value="1"/>
</dbReference>
<dbReference type="InterPro" id="IPR036890">
    <property type="entry name" value="HATPase_C_sf"/>
</dbReference>
<dbReference type="Gene3D" id="3.30.565.10">
    <property type="entry name" value="Histidine kinase-like ATPase, C-terminal domain"/>
    <property type="match status" value="1"/>
</dbReference>
<dbReference type="Gene3D" id="3.30.40.100">
    <property type="match status" value="1"/>
</dbReference>
<dbReference type="SUPFAM" id="SSF55874">
    <property type="entry name" value="ATPase domain of HSP90 chaperone/DNA topoisomerase II/histidine kinase"/>
    <property type="match status" value="1"/>
</dbReference>
<feature type="region of interest" description="Disordered" evidence="8">
    <location>
        <begin position="502"/>
        <end position="563"/>
    </location>
</feature>
<sequence length="818" mass="93371">MATQRHRGIPLSSLSPKFLYTNSTSHTWPFSAIAELIDNAYDPDVRAKRFWIDWTQIKGLDCLSFMDNGTGLSRDRMHKMLSFGFSNKKEVRGHIPVGVYGNGFKSGSMRLGKDAIVFTKTKDTMSVGLLSQSYLAAIKVQQLLVPIITFRRDGQNFPEDAASLQAILKHSLFNTERELFSELRAISAAGRTGTRIIIWNLRKTTSGETEFDFDVDKCDIRIRTSLNASETSSPASDYSLRAYCSILYLRPRMQINIRGKRVRTQLISKGLAYIANDIYRPSFLSQRIQITFGFNTKSKEHCGIMMYHKNRLIKAFVQVGCQRKADKKGAGVIGIIECNFLQPTHNKQDFDDTDKYRKTIHNLGIKLEEYWNEVWFRHKNEDPECTIPIEDTKKVPDQSWVQCDSCLKWRRLPDGTDCSLLPERWLCNMNPDPQFRSCHVEEELEEQEEDQRSYPKPYKRQRKNSKPLREDKVPVIQVPAQAGHPLAGVRVSTVAWQPLSSAPFSTAQPDTLSTVHRSGDGDHADVVTPAEIQRSSVNPSPVVDPRSLSSPRPRRKQTILPENPTEMDAMVTAPHLPVTSVTQTNCKPVIFEKRRSTEQGGTQNLNVRENWGMVTEDKMMEAFERHKWLRPDEDWYGTEGLSEEETEDASFFGAGETFEPEGKIKDGAPQQEVQKELSETMQVTALERDTCRNQIQELQLELQKLRQQCGNVDTWRTQCNQLKSKMEGLEKEKARLSSLCEALRTELGGLRENTNRRREETEVRTLDGAGGSDEELRRLRRNVGRLLASFVPALDLKRVDYDSDVIDVILDQVLREVT</sequence>
<dbReference type="AlphaFoldDB" id="A0A6J2VRX3"/>
<evidence type="ECO:0000256" key="5">
    <source>
        <dbReference type="ARBA" id="ARBA00023054"/>
    </source>
</evidence>
<reference evidence="11" key="1">
    <citation type="submission" date="2025-08" db="UniProtKB">
        <authorList>
            <consortium name="RefSeq"/>
        </authorList>
    </citation>
    <scope>IDENTIFICATION</scope>
</reference>
<evidence type="ECO:0000256" key="1">
    <source>
        <dbReference type="ARBA" id="ARBA00004123"/>
    </source>
</evidence>
<feature type="compositionally biased region" description="Basic residues" evidence="8">
    <location>
        <begin position="457"/>
        <end position="466"/>
    </location>
</feature>
<dbReference type="GO" id="GO:0016887">
    <property type="term" value="F:ATP hydrolysis activity"/>
    <property type="evidence" value="ECO:0007669"/>
    <property type="project" value="InterPro"/>
</dbReference>
<keyword evidence="4" id="KW-0862">Zinc</keyword>
<dbReference type="PROSITE" id="PS51050">
    <property type="entry name" value="ZF_CW"/>
    <property type="match status" value="1"/>
</dbReference>
<name>A0A6J2VRX3_CHACN</name>
<feature type="compositionally biased region" description="Low complexity" evidence="8">
    <location>
        <begin position="539"/>
        <end position="551"/>
    </location>
</feature>
<gene>
    <name evidence="11" type="primary">LOC115815981</name>
</gene>
<evidence type="ECO:0000256" key="8">
    <source>
        <dbReference type="SAM" id="MobiDB-lite"/>
    </source>
</evidence>
<dbReference type="InterPro" id="IPR011124">
    <property type="entry name" value="Znf_CW"/>
</dbReference>